<name>A0A815Z3V1_9BILA</name>
<proteinExistence type="predicted"/>
<keyword evidence="5" id="KW-1185">Reference proteome</keyword>
<comment type="caution">
    <text evidence="2">The sequence shown here is derived from an EMBL/GenBank/DDBJ whole genome shotgun (WGS) entry which is preliminary data.</text>
</comment>
<dbReference type="EMBL" id="CAJOBC010096943">
    <property type="protein sequence ID" value="CAF4443824.1"/>
    <property type="molecule type" value="Genomic_DNA"/>
</dbReference>
<dbReference type="EMBL" id="CAJNOK010019136">
    <property type="protein sequence ID" value="CAF1294183.1"/>
    <property type="molecule type" value="Genomic_DNA"/>
</dbReference>
<evidence type="ECO:0000313" key="3">
    <source>
        <dbReference type="EMBL" id="CAF4099385.1"/>
    </source>
</evidence>
<dbReference type="Proteomes" id="UP000663829">
    <property type="component" value="Unassembled WGS sequence"/>
</dbReference>
<evidence type="ECO:0000313" key="4">
    <source>
        <dbReference type="EMBL" id="CAF4443824.1"/>
    </source>
</evidence>
<dbReference type="Proteomes" id="UP000677228">
    <property type="component" value="Unassembled WGS sequence"/>
</dbReference>
<dbReference type="AlphaFoldDB" id="A0A815Z3V1"/>
<evidence type="ECO:0000313" key="1">
    <source>
        <dbReference type="EMBL" id="CAF1294183.1"/>
    </source>
</evidence>
<organism evidence="2 5">
    <name type="scientific">Didymodactylos carnosus</name>
    <dbReference type="NCBI Taxonomy" id="1234261"/>
    <lineage>
        <taxon>Eukaryota</taxon>
        <taxon>Metazoa</taxon>
        <taxon>Spiralia</taxon>
        <taxon>Gnathifera</taxon>
        <taxon>Rotifera</taxon>
        <taxon>Eurotatoria</taxon>
        <taxon>Bdelloidea</taxon>
        <taxon>Philodinida</taxon>
        <taxon>Philodinidae</taxon>
        <taxon>Didymodactylos</taxon>
    </lineage>
</organism>
<evidence type="ECO:0000313" key="2">
    <source>
        <dbReference type="EMBL" id="CAF1577801.1"/>
    </source>
</evidence>
<dbReference type="Proteomes" id="UP000682733">
    <property type="component" value="Unassembled WGS sequence"/>
</dbReference>
<protein>
    <submittedName>
        <fullName evidence="2">Uncharacterized protein</fullName>
    </submittedName>
</protein>
<dbReference type="Proteomes" id="UP000681722">
    <property type="component" value="Unassembled WGS sequence"/>
</dbReference>
<dbReference type="EMBL" id="CAJOBA010040709">
    <property type="protein sequence ID" value="CAF4099385.1"/>
    <property type="molecule type" value="Genomic_DNA"/>
</dbReference>
<gene>
    <name evidence="2" type="ORF">GPM918_LOCUS40867</name>
    <name evidence="1" type="ORF">OVA965_LOCUS28239</name>
    <name evidence="4" type="ORF">SRO942_LOCUS41849</name>
    <name evidence="3" type="ORF">TMI583_LOCUS28991</name>
</gene>
<accession>A0A815Z3V1</accession>
<dbReference type="EMBL" id="CAJNOQ010031038">
    <property type="protein sequence ID" value="CAF1577801.1"/>
    <property type="molecule type" value="Genomic_DNA"/>
</dbReference>
<evidence type="ECO:0000313" key="5">
    <source>
        <dbReference type="Proteomes" id="UP000663829"/>
    </source>
</evidence>
<sequence length="119" mass="13422">MEVRPQTQVSVDTANDDAESELTIWMRHNKATKWTANLLFILHEKAHHSVEKVALPFNQTILLNTDEVSISVIIITQFNVIFSCAQQLGLSSRPFQLATTNRLTKEEELLTLTGQSSID</sequence>
<reference evidence="2" key="1">
    <citation type="submission" date="2021-02" db="EMBL/GenBank/DDBJ databases">
        <authorList>
            <person name="Nowell W R."/>
        </authorList>
    </citation>
    <scope>NUCLEOTIDE SEQUENCE</scope>
</reference>